<name>A0ABD2P9H0_9CUCU</name>
<protein>
    <submittedName>
        <fullName evidence="2">Uncharacterized protein</fullName>
    </submittedName>
</protein>
<evidence type="ECO:0000313" key="2">
    <source>
        <dbReference type="EMBL" id="KAL3287644.1"/>
    </source>
</evidence>
<keyword evidence="1" id="KW-0732">Signal</keyword>
<dbReference type="Proteomes" id="UP001516400">
    <property type="component" value="Unassembled WGS sequence"/>
</dbReference>
<sequence>MKKLPVFCVCFISSVYGQIVDLSNLGPAIEKSVRDALAPLNNLGYNNQKMFHQFEDQMRKTEKQMGNIQNIGEKIKHDVEKQIEPLRAFEMKNKMVNGEEGHTIVKYPDVVDLSNLGPAIEKSVRDALAPLNNLGYNNQKMFHQFEDQMRKTEKQMGYFQNIGEKIKHDVEKQIEPLRAFEMKNKMMNGEGGHTIVKYPDGTNIVVENGIRYICKISSTGTCLRSRWILDATKDKNYCYSRPQVVSNDFMCFTSGNAGISMFTAGSGSVRCTSSDGTQTFITSKSNYENMCKQVGQPTYYYTADVNDHDSVKIPNNNPYLKCQNNEPNKCVFME</sequence>
<gene>
    <name evidence="2" type="ORF">HHI36_002113</name>
</gene>
<reference evidence="2 3" key="1">
    <citation type="journal article" date="2021" name="BMC Biol.">
        <title>Horizontally acquired antibacterial genes associated with adaptive radiation of ladybird beetles.</title>
        <authorList>
            <person name="Li H.S."/>
            <person name="Tang X.F."/>
            <person name="Huang Y.H."/>
            <person name="Xu Z.Y."/>
            <person name="Chen M.L."/>
            <person name="Du X.Y."/>
            <person name="Qiu B.Y."/>
            <person name="Chen P.T."/>
            <person name="Zhang W."/>
            <person name="Slipinski A."/>
            <person name="Escalona H.E."/>
            <person name="Waterhouse R.M."/>
            <person name="Zwick A."/>
            <person name="Pang H."/>
        </authorList>
    </citation>
    <scope>NUCLEOTIDE SEQUENCE [LARGE SCALE GENOMIC DNA]</scope>
    <source>
        <strain evidence="2">SYSU2018</strain>
    </source>
</reference>
<proteinExistence type="predicted"/>
<dbReference type="EMBL" id="JABFTP020000185">
    <property type="protein sequence ID" value="KAL3287644.1"/>
    <property type="molecule type" value="Genomic_DNA"/>
</dbReference>
<keyword evidence="3" id="KW-1185">Reference proteome</keyword>
<accession>A0ABD2P9H0</accession>
<feature type="signal peptide" evidence="1">
    <location>
        <begin position="1"/>
        <end position="17"/>
    </location>
</feature>
<evidence type="ECO:0000256" key="1">
    <source>
        <dbReference type="SAM" id="SignalP"/>
    </source>
</evidence>
<evidence type="ECO:0000313" key="3">
    <source>
        <dbReference type="Proteomes" id="UP001516400"/>
    </source>
</evidence>
<dbReference type="AlphaFoldDB" id="A0ABD2P9H0"/>
<comment type="caution">
    <text evidence="2">The sequence shown here is derived from an EMBL/GenBank/DDBJ whole genome shotgun (WGS) entry which is preliminary data.</text>
</comment>
<feature type="chain" id="PRO_5044836433" evidence="1">
    <location>
        <begin position="18"/>
        <end position="334"/>
    </location>
</feature>
<organism evidence="2 3">
    <name type="scientific">Cryptolaemus montrouzieri</name>
    <dbReference type="NCBI Taxonomy" id="559131"/>
    <lineage>
        <taxon>Eukaryota</taxon>
        <taxon>Metazoa</taxon>
        <taxon>Ecdysozoa</taxon>
        <taxon>Arthropoda</taxon>
        <taxon>Hexapoda</taxon>
        <taxon>Insecta</taxon>
        <taxon>Pterygota</taxon>
        <taxon>Neoptera</taxon>
        <taxon>Endopterygota</taxon>
        <taxon>Coleoptera</taxon>
        <taxon>Polyphaga</taxon>
        <taxon>Cucujiformia</taxon>
        <taxon>Coccinelloidea</taxon>
        <taxon>Coccinellidae</taxon>
        <taxon>Scymninae</taxon>
        <taxon>Scymnini</taxon>
        <taxon>Cryptolaemus</taxon>
    </lineage>
</organism>